<dbReference type="EMBL" id="JAHIBW010000029">
    <property type="protein sequence ID" value="KAG7296357.1"/>
    <property type="molecule type" value="Genomic_DNA"/>
</dbReference>
<sequence length="218" mass="25013">MPKERKENWNCSECLCQNATTSNTVSPSKEENVTMRRKKHITTPTESESSCQSFSDYDTTSLPDLSTYHCVAEMEELKQQISELKLQLQSANDEIERLTLENAELSSKTRGNDFRINTLKKICKENVTTTKKQGKKAKRQRIKKKKINFTLDAEELQTGQISSECDENESKVTNKIDRFTINQGNSSDLSNKSPQSVKTWKYLVVTTLNMQLTLLYRP</sequence>
<keyword evidence="4" id="KW-1185">Reference proteome</keyword>
<reference evidence="3 4" key="1">
    <citation type="submission" date="2021-06" db="EMBL/GenBank/DDBJ databases">
        <title>A haploid diamondback moth (Plutella xylostella L.) genome assembly resolves 31 chromosomes and identifies a diamide resistance mutation.</title>
        <authorList>
            <person name="Ward C.M."/>
            <person name="Perry K.D."/>
            <person name="Baker G."/>
            <person name="Powis K."/>
            <person name="Heckel D.G."/>
            <person name="Baxter S.W."/>
        </authorList>
    </citation>
    <scope>NUCLEOTIDE SEQUENCE [LARGE SCALE GENOMIC DNA]</scope>
    <source>
        <strain evidence="3 4">LV</strain>
        <tissue evidence="3">Single pupa</tissue>
    </source>
</reference>
<evidence type="ECO:0000256" key="1">
    <source>
        <dbReference type="SAM" id="Coils"/>
    </source>
</evidence>
<dbReference type="Proteomes" id="UP000823941">
    <property type="component" value="Chromosome 29"/>
</dbReference>
<feature type="coiled-coil region" evidence="1">
    <location>
        <begin position="74"/>
        <end position="108"/>
    </location>
</feature>
<feature type="region of interest" description="Disordered" evidence="2">
    <location>
        <begin position="21"/>
        <end position="54"/>
    </location>
</feature>
<comment type="caution">
    <text evidence="3">The sequence shown here is derived from an EMBL/GenBank/DDBJ whole genome shotgun (WGS) entry which is preliminary data.</text>
</comment>
<proteinExistence type="predicted"/>
<evidence type="ECO:0000256" key="2">
    <source>
        <dbReference type="SAM" id="MobiDB-lite"/>
    </source>
</evidence>
<gene>
    <name evidence="3" type="ORF">JYU34_021496</name>
</gene>
<evidence type="ECO:0000313" key="4">
    <source>
        <dbReference type="Proteomes" id="UP000823941"/>
    </source>
</evidence>
<feature type="compositionally biased region" description="Polar residues" evidence="2">
    <location>
        <begin position="42"/>
        <end position="54"/>
    </location>
</feature>
<organism evidence="3 4">
    <name type="scientific">Plutella xylostella</name>
    <name type="common">Diamondback moth</name>
    <name type="synonym">Plutella maculipennis</name>
    <dbReference type="NCBI Taxonomy" id="51655"/>
    <lineage>
        <taxon>Eukaryota</taxon>
        <taxon>Metazoa</taxon>
        <taxon>Ecdysozoa</taxon>
        <taxon>Arthropoda</taxon>
        <taxon>Hexapoda</taxon>
        <taxon>Insecta</taxon>
        <taxon>Pterygota</taxon>
        <taxon>Neoptera</taxon>
        <taxon>Endopterygota</taxon>
        <taxon>Lepidoptera</taxon>
        <taxon>Glossata</taxon>
        <taxon>Ditrysia</taxon>
        <taxon>Yponomeutoidea</taxon>
        <taxon>Plutellidae</taxon>
        <taxon>Plutella</taxon>
    </lineage>
</organism>
<accession>A0ABQ7PTS2</accession>
<name>A0ABQ7PTS2_PLUXY</name>
<protein>
    <submittedName>
        <fullName evidence="3">Uncharacterized protein</fullName>
    </submittedName>
</protein>
<evidence type="ECO:0000313" key="3">
    <source>
        <dbReference type="EMBL" id="KAG7296357.1"/>
    </source>
</evidence>
<keyword evidence="1" id="KW-0175">Coiled coil</keyword>